<proteinExistence type="inferred from homology"/>
<dbReference type="GO" id="GO:0005886">
    <property type="term" value="C:plasma membrane"/>
    <property type="evidence" value="ECO:0007669"/>
    <property type="project" value="UniProtKB-SubCell"/>
</dbReference>
<keyword evidence="8" id="KW-1133">Transmembrane helix</keyword>
<evidence type="ECO:0000256" key="1">
    <source>
        <dbReference type="ARBA" id="ARBA00000677"/>
    </source>
</evidence>
<evidence type="ECO:0000256" key="8">
    <source>
        <dbReference type="RuleBase" id="RU362042"/>
    </source>
</evidence>
<dbReference type="PANTHER" id="PTHR43390">
    <property type="entry name" value="SIGNAL PEPTIDASE I"/>
    <property type="match status" value="1"/>
</dbReference>
<dbReference type="OrthoDB" id="9815782at2"/>
<dbReference type="AlphaFoldDB" id="W6JTK5"/>
<comment type="caution">
    <text evidence="11">The sequence shown here is derived from an EMBL/GenBank/DDBJ whole genome shotgun (WGS) entry which is preliminary data.</text>
</comment>
<dbReference type="InterPro" id="IPR019533">
    <property type="entry name" value="Peptidase_S26"/>
</dbReference>
<dbReference type="GO" id="GO:0006465">
    <property type="term" value="P:signal peptide processing"/>
    <property type="evidence" value="ECO:0007669"/>
    <property type="project" value="InterPro"/>
</dbReference>
<feature type="active site" evidence="7">
    <location>
        <position position="161"/>
    </location>
</feature>
<feature type="compositionally biased region" description="Pro residues" evidence="9">
    <location>
        <begin position="1"/>
        <end position="16"/>
    </location>
</feature>
<dbReference type="Pfam" id="PF10502">
    <property type="entry name" value="Peptidase_S26"/>
    <property type="match status" value="1"/>
</dbReference>
<evidence type="ECO:0000313" key="12">
    <source>
        <dbReference type="Proteomes" id="UP000035763"/>
    </source>
</evidence>
<comment type="subcellular location">
    <subcellularLocation>
        <location evidence="2">Cell membrane</location>
        <topology evidence="2">Single-pass type II membrane protein</topology>
    </subcellularLocation>
    <subcellularLocation>
        <location evidence="8">Membrane</location>
        <topology evidence="8">Single-pass type II membrane protein</topology>
    </subcellularLocation>
</comment>
<evidence type="ECO:0000256" key="7">
    <source>
        <dbReference type="PIRSR" id="PIRSR600223-1"/>
    </source>
</evidence>
<evidence type="ECO:0000256" key="6">
    <source>
        <dbReference type="ARBA" id="ARBA00022801"/>
    </source>
</evidence>
<dbReference type="InterPro" id="IPR036286">
    <property type="entry name" value="LexA/Signal_pep-like_sf"/>
</dbReference>
<feature type="transmembrane region" description="Helical" evidence="8">
    <location>
        <begin position="60"/>
        <end position="83"/>
    </location>
</feature>
<evidence type="ECO:0000256" key="2">
    <source>
        <dbReference type="ARBA" id="ARBA00004401"/>
    </source>
</evidence>
<evidence type="ECO:0000256" key="4">
    <source>
        <dbReference type="ARBA" id="ARBA00013208"/>
    </source>
</evidence>
<dbReference type="PRINTS" id="PR00727">
    <property type="entry name" value="LEADERPTASE"/>
</dbReference>
<dbReference type="SUPFAM" id="SSF51306">
    <property type="entry name" value="LexA/Signal peptidase"/>
    <property type="match status" value="1"/>
</dbReference>
<gene>
    <name evidence="11" type="ORF">BN11_1850010</name>
</gene>
<evidence type="ECO:0000259" key="10">
    <source>
        <dbReference type="Pfam" id="PF10502"/>
    </source>
</evidence>
<dbReference type="Proteomes" id="UP000035763">
    <property type="component" value="Unassembled WGS sequence"/>
</dbReference>
<evidence type="ECO:0000256" key="9">
    <source>
        <dbReference type="SAM" id="MobiDB-lite"/>
    </source>
</evidence>
<comment type="catalytic activity">
    <reaction evidence="1 8">
        <text>Cleavage of hydrophobic, N-terminal signal or leader sequences from secreted and periplasmic proteins.</text>
        <dbReference type="EC" id="3.4.21.89"/>
    </reaction>
</comment>
<organism evidence="11 12">
    <name type="scientific">Nostocoides australiense Ben110</name>
    <dbReference type="NCBI Taxonomy" id="1193182"/>
    <lineage>
        <taxon>Bacteria</taxon>
        <taxon>Bacillati</taxon>
        <taxon>Actinomycetota</taxon>
        <taxon>Actinomycetes</taxon>
        <taxon>Micrococcales</taxon>
        <taxon>Intrasporangiaceae</taxon>
        <taxon>Nostocoides</taxon>
    </lineage>
</organism>
<evidence type="ECO:0000256" key="3">
    <source>
        <dbReference type="ARBA" id="ARBA00009370"/>
    </source>
</evidence>
<keyword evidence="8" id="KW-0472">Membrane</keyword>
<dbReference type="InterPro" id="IPR019756">
    <property type="entry name" value="Pept_S26A_signal_pept_1_Ser-AS"/>
</dbReference>
<accession>W6JTK5</accession>
<dbReference type="NCBIfam" id="TIGR02227">
    <property type="entry name" value="sigpep_I_bact"/>
    <property type="match status" value="1"/>
</dbReference>
<dbReference type="STRING" id="1193182.BN11_1850010"/>
<feature type="domain" description="Peptidase S26" evidence="10">
    <location>
        <begin position="58"/>
        <end position="253"/>
    </location>
</feature>
<evidence type="ECO:0000256" key="5">
    <source>
        <dbReference type="ARBA" id="ARBA00022670"/>
    </source>
</evidence>
<dbReference type="PROSITE" id="PS00501">
    <property type="entry name" value="SPASE_I_1"/>
    <property type="match status" value="1"/>
</dbReference>
<dbReference type="InterPro" id="IPR000223">
    <property type="entry name" value="Pept_S26A_signal_pept_1"/>
</dbReference>
<dbReference type="Gene3D" id="2.10.109.10">
    <property type="entry name" value="Umud Fragment, subunit A"/>
    <property type="match status" value="1"/>
</dbReference>
<protein>
    <recommendedName>
        <fullName evidence="4 8">Signal peptidase I</fullName>
        <ecNumber evidence="4 8">3.4.21.89</ecNumber>
    </recommendedName>
</protein>
<keyword evidence="6 8" id="KW-0378">Hydrolase</keyword>
<dbReference type="PROSITE" id="PS00761">
    <property type="entry name" value="SPASE_I_3"/>
    <property type="match status" value="1"/>
</dbReference>
<dbReference type="EC" id="3.4.21.89" evidence="4 8"/>
<dbReference type="CDD" id="cd06530">
    <property type="entry name" value="S26_SPase_I"/>
    <property type="match status" value="1"/>
</dbReference>
<evidence type="ECO:0000313" key="11">
    <source>
        <dbReference type="EMBL" id="CCH72648.1"/>
    </source>
</evidence>
<keyword evidence="8" id="KW-0812">Transmembrane</keyword>
<feature type="region of interest" description="Disordered" evidence="9">
    <location>
        <begin position="1"/>
        <end position="46"/>
    </location>
</feature>
<name>W6JTK5_9MICO</name>
<dbReference type="EMBL" id="CAJA01000096">
    <property type="protein sequence ID" value="CCH72648.1"/>
    <property type="molecule type" value="Genomic_DNA"/>
</dbReference>
<comment type="similarity">
    <text evidence="3 8">Belongs to the peptidase S26 family.</text>
</comment>
<keyword evidence="5 8" id="KW-0645">Protease</keyword>
<dbReference type="GO" id="GO:0004252">
    <property type="term" value="F:serine-type endopeptidase activity"/>
    <property type="evidence" value="ECO:0007669"/>
    <property type="project" value="InterPro"/>
</dbReference>
<keyword evidence="12" id="KW-1185">Reference proteome</keyword>
<dbReference type="RefSeq" id="WP_083433718.1">
    <property type="nucleotide sequence ID" value="NZ_HG764815.1"/>
</dbReference>
<dbReference type="PANTHER" id="PTHR43390:SF1">
    <property type="entry name" value="CHLOROPLAST PROCESSING PEPTIDASE"/>
    <property type="match status" value="1"/>
</dbReference>
<sequence>MTSTPGAPPPHDPGPGPEARYPTHTGVRARAAEPEPDAGSSSAAPRRSVGGHLAALVRELLIVGVIALVLSFLVKTFLVQAFYIPSESMESTLVKDDRVIVSKLTPSLIDLKRGDVVVFADPDHWLTPELRADRGPVLNRIQDLLTFVGLLPDTAEGHLIKRVIGLPGDKVACCDTGGRLTVNGVAITEPYVKPGEEPSEITFDITVPSGRVWVMGDNRGHSSDSRLHDGDGKGNEGSVPIDLIVGRAVLTIWPLDRITWLSNDADTFAKVPGT</sequence>
<feature type="active site" evidence="7">
    <location>
        <position position="88"/>
    </location>
</feature>
<dbReference type="GO" id="GO:0009003">
    <property type="term" value="F:signal peptidase activity"/>
    <property type="evidence" value="ECO:0007669"/>
    <property type="project" value="UniProtKB-EC"/>
</dbReference>
<reference evidence="11 12" key="1">
    <citation type="journal article" date="2013" name="ISME J.">
        <title>A metabolic model for members of the genus Tetrasphaera involved in enhanced biological phosphorus removal.</title>
        <authorList>
            <person name="Kristiansen R."/>
            <person name="Nguyen H.T.T."/>
            <person name="Saunders A.M."/>
            <person name="Nielsen J.L."/>
            <person name="Wimmer R."/>
            <person name="Le V.Q."/>
            <person name="McIlroy S.J."/>
            <person name="Petrovski S."/>
            <person name="Seviour R.J."/>
            <person name="Calteau A."/>
            <person name="Nielsen K.L."/>
            <person name="Nielsen P.H."/>
        </authorList>
    </citation>
    <scope>NUCLEOTIDE SEQUENCE [LARGE SCALE GENOMIC DNA]</scope>
    <source>
        <strain evidence="11 12">Ben110</strain>
    </source>
</reference>
<dbReference type="InterPro" id="IPR019758">
    <property type="entry name" value="Pept_S26A_signal_pept_1_CS"/>
</dbReference>